<evidence type="ECO:0000256" key="1">
    <source>
        <dbReference type="ARBA" id="ARBA00011079"/>
    </source>
</evidence>
<keyword evidence="3" id="KW-0732">Signal</keyword>
<evidence type="ECO:0000256" key="3">
    <source>
        <dbReference type="ARBA" id="ARBA00022729"/>
    </source>
</evidence>
<reference evidence="7" key="1">
    <citation type="submission" date="2023-04" db="EMBL/GenBank/DDBJ databases">
        <title>Phytophthora fragariaefolia NBRC 109709.</title>
        <authorList>
            <person name="Ichikawa N."/>
            <person name="Sato H."/>
            <person name="Tonouchi N."/>
        </authorList>
    </citation>
    <scope>NUCLEOTIDE SEQUENCE</scope>
    <source>
        <strain evidence="7">NBRC 109709</strain>
    </source>
</reference>
<evidence type="ECO:0000256" key="2">
    <source>
        <dbReference type="ARBA" id="ARBA00022670"/>
    </source>
</evidence>
<dbReference type="Gene3D" id="3.40.50.1820">
    <property type="entry name" value="alpha/beta hydrolase"/>
    <property type="match status" value="1"/>
</dbReference>
<gene>
    <name evidence="7" type="ORF">Pfra01_000524900</name>
</gene>
<dbReference type="GO" id="GO:0006508">
    <property type="term" value="P:proteolysis"/>
    <property type="evidence" value="ECO:0007669"/>
    <property type="project" value="UniProtKB-KW"/>
</dbReference>
<keyword evidence="6" id="KW-1133">Transmembrane helix</keyword>
<keyword evidence="5" id="KW-0325">Glycoprotein</keyword>
<organism evidence="7 8">
    <name type="scientific">Phytophthora fragariaefolia</name>
    <dbReference type="NCBI Taxonomy" id="1490495"/>
    <lineage>
        <taxon>Eukaryota</taxon>
        <taxon>Sar</taxon>
        <taxon>Stramenopiles</taxon>
        <taxon>Oomycota</taxon>
        <taxon>Peronosporomycetes</taxon>
        <taxon>Peronosporales</taxon>
        <taxon>Peronosporaceae</taxon>
        <taxon>Phytophthora</taxon>
    </lineage>
</organism>
<dbReference type="InterPro" id="IPR008758">
    <property type="entry name" value="Peptidase_S28"/>
</dbReference>
<comment type="caution">
    <text evidence="7">The sequence shown here is derived from an EMBL/GenBank/DDBJ whole genome shotgun (WGS) entry which is preliminary data.</text>
</comment>
<keyword evidence="6" id="KW-0812">Transmembrane</keyword>
<accession>A0A9W6U1M9</accession>
<dbReference type="GO" id="GO:0070008">
    <property type="term" value="F:serine-type exopeptidase activity"/>
    <property type="evidence" value="ECO:0007669"/>
    <property type="project" value="InterPro"/>
</dbReference>
<dbReference type="InterPro" id="IPR042269">
    <property type="entry name" value="Ser_carbopepase_S28_SKS"/>
</dbReference>
<keyword evidence="4" id="KW-0378">Hydrolase</keyword>
<evidence type="ECO:0000313" key="8">
    <source>
        <dbReference type="Proteomes" id="UP001165121"/>
    </source>
</evidence>
<evidence type="ECO:0000256" key="4">
    <source>
        <dbReference type="ARBA" id="ARBA00022801"/>
    </source>
</evidence>
<dbReference type="Gene3D" id="1.20.120.980">
    <property type="entry name" value="Serine carboxypeptidase S28, SKS domain"/>
    <property type="match status" value="1"/>
</dbReference>
<proteinExistence type="inferred from homology"/>
<evidence type="ECO:0000256" key="6">
    <source>
        <dbReference type="SAM" id="Phobius"/>
    </source>
</evidence>
<dbReference type="PANTHER" id="PTHR11010:SF11">
    <property type="entry name" value="THYMUS-SPECIFIC SERINE PROTEASE"/>
    <property type="match status" value="1"/>
</dbReference>
<dbReference type="InterPro" id="IPR029058">
    <property type="entry name" value="AB_hydrolase_fold"/>
</dbReference>
<dbReference type="AlphaFoldDB" id="A0A9W6U1M9"/>
<dbReference type="Pfam" id="PF05577">
    <property type="entry name" value="Peptidase_S28"/>
    <property type="match status" value="1"/>
</dbReference>
<dbReference type="GO" id="GO:0008239">
    <property type="term" value="F:dipeptidyl-peptidase activity"/>
    <property type="evidence" value="ECO:0007669"/>
    <property type="project" value="TreeGrafter"/>
</dbReference>
<comment type="similarity">
    <text evidence="1">Belongs to the peptidase S28 family.</text>
</comment>
<dbReference type="PANTHER" id="PTHR11010">
    <property type="entry name" value="PROTEASE S28 PRO-X CARBOXYPEPTIDASE-RELATED"/>
    <property type="match status" value="1"/>
</dbReference>
<keyword evidence="2" id="KW-0645">Protease</keyword>
<evidence type="ECO:0000313" key="7">
    <source>
        <dbReference type="EMBL" id="GMF26993.1"/>
    </source>
</evidence>
<keyword evidence="6" id="KW-0472">Membrane</keyword>
<dbReference type="FunFam" id="1.20.120.980:FF:000005">
    <property type="entry name" value="Clan SC, family S28, unassigned serine peptidase"/>
    <property type="match status" value="1"/>
</dbReference>
<protein>
    <submittedName>
        <fullName evidence="7">Unnamed protein product</fullName>
    </submittedName>
</protein>
<dbReference type="OrthoDB" id="1735038at2759"/>
<keyword evidence="8" id="KW-1185">Reference proteome</keyword>
<feature type="transmembrane region" description="Helical" evidence="6">
    <location>
        <begin position="606"/>
        <end position="627"/>
    </location>
</feature>
<sequence>MSGTRQAASLRLAFLDGRRSASLDRAGREQGARVGVFEFDDRVFADGGDLQAACPSWCARPRVGSVASRRRLRRDLEHEDLVDRRQDALHFCLDAKSVNLVSAWPLPHTVAAATDVPTSAMAKLFTSESTRRIGPSPWSLAGGYVRCGQMQRQQQHLRSQLDHLGAANATFQQRYYEVDDFWTAPGGPVILYIGGEGALEQAPAGFVHVIAQKFGAKHRFYGKSVPNGDLSTDNYRYLTVQQALADLKHFKESYQEKLGDEYANHWIAIGGSYPGALSAWFRVAYPDATVASLSSSGVVQPVYKFHQFDEQVAIAAGPSCADVLRLTTVAFEKELASSNATAVKGLFGAQELADADFFYMIADAAAMAVQYGHKDIVCESMVGAFERNASLVDSFANFTIDMYGASFGSECFYDTKCLAQDHTRWGDGRSWRWQKCSQLAYFQVAPKEKSLRSAMVDLNYHLKQCQTVFGDVVHPSEGVKEITKLYGGDHPAGHNIFFSNGGDDPWQRASVLDTLSDDEIANLAKCDLCGHCGDLRANPDVPEPLKKQREQILEYLSKWLGISSEVEVVENIVHESAALPHTQDDDNGEQELAGLQLAGLHKSSPLVLIPIVVAFLALVGVLHADVVRDAPGRMEMIRYRLAHTHEF</sequence>
<dbReference type="EMBL" id="BSXT01000422">
    <property type="protein sequence ID" value="GMF26993.1"/>
    <property type="molecule type" value="Genomic_DNA"/>
</dbReference>
<dbReference type="Proteomes" id="UP001165121">
    <property type="component" value="Unassembled WGS sequence"/>
</dbReference>
<evidence type="ECO:0000256" key="5">
    <source>
        <dbReference type="ARBA" id="ARBA00023180"/>
    </source>
</evidence>
<name>A0A9W6U1M9_9STRA</name>
<dbReference type="SUPFAM" id="SSF53474">
    <property type="entry name" value="alpha/beta-Hydrolases"/>
    <property type="match status" value="1"/>
</dbReference>